<proteinExistence type="predicted"/>
<dbReference type="PANTHER" id="PTHR33908:SF11">
    <property type="entry name" value="MEMBRANE PROTEIN"/>
    <property type="match status" value="1"/>
</dbReference>
<evidence type="ECO:0000313" key="11">
    <source>
        <dbReference type="Proteomes" id="UP000600214"/>
    </source>
</evidence>
<organism evidence="10 11">
    <name type="scientific">Dyadobacter endophyticus</name>
    <dbReference type="NCBI Taxonomy" id="1749036"/>
    <lineage>
        <taxon>Bacteria</taxon>
        <taxon>Pseudomonadati</taxon>
        <taxon>Bacteroidota</taxon>
        <taxon>Cytophagia</taxon>
        <taxon>Cytophagales</taxon>
        <taxon>Spirosomataceae</taxon>
        <taxon>Dyadobacter</taxon>
    </lineage>
</organism>
<evidence type="ECO:0000259" key="9">
    <source>
        <dbReference type="Pfam" id="PF13231"/>
    </source>
</evidence>
<dbReference type="RefSeq" id="WP_188930461.1">
    <property type="nucleotide sequence ID" value="NZ_BMIA01000001.1"/>
</dbReference>
<feature type="transmembrane region" description="Helical" evidence="8">
    <location>
        <begin position="12"/>
        <end position="29"/>
    </location>
</feature>
<evidence type="ECO:0000256" key="6">
    <source>
        <dbReference type="ARBA" id="ARBA00022989"/>
    </source>
</evidence>
<dbReference type="EMBL" id="BMIA01000001">
    <property type="protein sequence ID" value="GGH29157.1"/>
    <property type="molecule type" value="Genomic_DNA"/>
</dbReference>
<keyword evidence="2" id="KW-1003">Cell membrane</keyword>
<evidence type="ECO:0000256" key="4">
    <source>
        <dbReference type="ARBA" id="ARBA00022679"/>
    </source>
</evidence>
<dbReference type="Pfam" id="PF13231">
    <property type="entry name" value="PMT_2"/>
    <property type="match status" value="1"/>
</dbReference>
<dbReference type="InterPro" id="IPR050297">
    <property type="entry name" value="LipidA_mod_glycosyltrf_83"/>
</dbReference>
<feature type="transmembrane region" description="Helical" evidence="8">
    <location>
        <begin position="350"/>
        <end position="369"/>
    </location>
</feature>
<feature type="transmembrane region" description="Helical" evidence="8">
    <location>
        <begin position="156"/>
        <end position="185"/>
    </location>
</feature>
<evidence type="ECO:0000256" key="1">
    <source>
        <dbReference type="ARBA" id="ARBA00004651"/>
    </source>
</evidence>
<evidence type="ECO:0000256" key="5">
    <source>
        <dbReference type="ARBA" id="ARBA00022692"/>
    </source>
</evidence>
<keyword evidence="4" id="KW-0808">Transferase</keyword>
<protein>
    <recommendedName>
        <fullName evidence="9">Glycosyltransferase RgtA/B/C/D-like domain-containing protein</fullName>
    </recommendedName>
</protein>
<feature type="transmembrane region" description="Helical" evidence="8">
    <location>
        <begin position="105"/>
        <end position="125"/>
    </location>
</feature>
<comment type="subcellular location">
    <subcellularLocation>
        <location evidence="1">Cell membrane</location>
        <topology evidence="1">Multi-pass membrane protein</topology>
    </subcellularLocation>
</comment>
<dbReference type="InterPro" id="IPR038731">
    <property type="entry name" value="RgtA/B/C-like"/>
</dbReference>
<evidence type="ECO:0000256" key="7">
    <source>
        <dbReference type="ARBA" id="ARBA00023136"/>
    </source>
</evidence>
<keyword evidence="7 8" id="KW-0472">Membrane</keyword>
<comment type="caution">
    <text evidence="10">The sequence shown here is derived from an EMBL/GenBank/DDBJ whole genome shotgun (WGS) entry which is preliminary data.</text>
</comment>
<reference evidence="11" key="1">
    <citation type="journal article" date="2019" name="Int. J. Syst. Evol. Microbiol.">
        <title>The Global Catalogue of Microorganisms (GCM) 10K type strain sequencing project: providing services to taxonomists for standard genome sequencing and annotation.</title>
        <authorList>
            <consortium name="The Broad Institute Genomics Platform"/>
            <consortium name="The Broad Institute Genome Sequencing Center for Infectious Disease"/>
            <person name="Wu L."/>
            <person name="Ma J."/>
        </authorList>
    </citation>
    <scope>NUCLEOTIDE SEQUENCE [LARGE SCALE GENOMIC DNA]</scope>
    <source>
        <strain evidence="11">CGMCC 1.15288</strain>
    </source>
</reference>
<keyword evidence="11" id="KW-1185">Reference proteome</keyword>
<keyword evidence="5 8" id="KW-0812">Transmembrane</keyword>
<evidence type="ECO:0000256" key="3">
    <source>
        <dbReference type="ARBA" id="ARBA00022676"/>
    </source>
</evidence>
<dbReference type="PANTHER" id="PTHR33908">
    <property type="entry name" value="MANNOSYLTRANSFERASE YKCB-RELATED"/>
    <property type="match status" value="1"/>
</dbReference>
<keyword evidence="6 8" id="KW-1133">Transmembrane helix</keyword>
<name>A0ABQ1YLM5_9BACT</name>
<feature type="transmembrane region" description="Helical" evidence="8">
    <location>
        <begin position="319"/>
        <end position="338"/>
    </location>
</feature>
<feature type="domain" description="Glycosyltransferase RgtA/B/C/D-like" evidence="9">
    <location>
        <begin position="51"/>
        <end position="215"/>
    </location>
</feature>
<dbReference type="Proteomes" id="UP000600214">
    <property type="component" value="Unassembled WGS sequence"/>
</dbReference>
<evidence type="ECO:0000313" key="10">
    <source>
        <dbReference type="EMBL" id="GGH29157.1"/>
    </source>
</evidence>
<feature type="transmembrane region" description="Helical" evidence="8">
    <location>
        <begin position="294"/>
        <end position="313"/>
    </location>
</feature>
<evidence type="ECO:0000256" key="2">
    <source>
        <dbReference type="ARBA" id="ARBA00022475"/>
    </source>
</evidence>
<gene>
    <name evidence="10" type="ORF">GCM10007423_16300</name>
</gene>
<sequence>MAIEYIEKYPVTLLVIIFTIIRLLIANLIDLGNDEVYYFTYAVLPDWNHFDHPPLVGIFIRIFTFNLNCNSEVFVRMPGIVAAAINTCLIAHLGNLIKNQNTGLIAALLYNTSVYSSILCGIFILPDSVQLTFWLAALYAMLRCIKATGLSDIHRYLLLTGLFIGLATMSKIHGVFLWLGFLGFIAFDRRGLLKSPYLYISITITALLVSPVLFWNFSNDFITWRFHSERVTFGDSGINIRSFLRTTIGQVLYANPFQVVIYLLAGKTLARRFSITATTSAATTSAVDATSAALLLWCSLPIIACTTLVSLFRDTLPHWSGPGFLGLMLLGAAWADKFIFPNLNNLPKKLLAGSVGLILFVFAAGPILIRCYPGTMSPKSFPHTGAGDATLDITGWEQLLPAFEKLRNDDIASGSMKRDAPMVVHKWFPGSHIYYHVAYPLGMRTVGIGKLEDLHQFAWLNKLYGQVSAGSDAWYITPSNNFTDPAEQFAGQFERFEKAGTITQRRNSRVARYWFVYRLRNARLTADQ</sequence>
<evidence type="ECO:0000256" key="8">
    <source>
        <dbReference type="SAM" id="Phobius"/>
    </source>
</evidence>
<feature type="transmembrane region" description="Helical" evidence="8">
    <location>
        <begin position="73"/>
        <end position="93"/>
    </location>
</feature>
<keyword evidence="3" id="KW-0328">Glycosyltransferase</keyword>
<accession>A0ABQ1YLM5</accession>
<feature type="transmembrane region" description="Helical" evidence="8">
    <location>
        <begin position="197"/>
        <end position="217"/>
    </location>
</feature>